<name>A0ABD5REG5_9EURY</name>
<evidence type="ECO:0000313" key="2">
    <source>
        <dbReference type="EMBL" id="MFC5368348.1"/>
    </source>
</evidence>
<keyword evidence="3" id="KW-1185">Reference proteome</keyword>
<dbReference type="CDD" id="cd00657">
    <property type="entry name" value="Ferritin_like"/>
    <property type="match status" value="1"/>
</dbReference>
<dbReference type="Gene3D" id="1.20.1260.10">
    <property type="match status" value="2"/>
</dbReference>
<organism evidence="2 3">
    <name type="scientific">Salinirubrum litoreum</name>
    <dbReference type="NCBI Taxonomy" id="1126234"/>
    <lineage>
        <taxon>Archaea</taxon>
        <taxon>Methanobacteriati</taxon>
        <taxon>Methanobacteriota</taxon>
        <taxon>Stenosarchaea group</taxon>
        <taxon>Halobacteria</taxon>
        <taxon>Halobacteriales</taxon>
        <taxon>Haloferacaceae</taxon>
        <taxon>Salinirubrum</taxon>
    </lineage>
</organism>
<feature type="compositionally biased region" description="Basic and acidic residues" evidence="1">
    <location>
        <begin position="1"/>
        <end position="10"/>
    </location>
</feature>
<dbReference type="InterPro" id="IPR052965">
    <property type="entry name" value="Pigment-catalase-like"/>
</dbReference>
<evidence type="ECO:0000313" key="3">
    <source>
        <dbReference type="Proteomes" id="UP001596201"/>
    </source>
</evidence>
<dbReference type="EMBL" id="JBHSKX010000002">
    <property type="protein sequence ID" value="MFC5368348.1"/>
    <property type="molecule type" value="Genomic_DNA"/>
</dbReference>
<sequence length="476" mass="50462">MTDPRRDSHDATQSATDRFDIDAQHAELRGHTTHEDAEAGDGNTTGDSLRSHTTRRKMIAGLAAAGTAAIAGCSGDGGQATEEPTMTPTDTPTPTETPTEEPTEMEPPNPDVDVLNYALTLEHLENAFYRDGLDEFADEELMMADVLSPFGEAVRMDVPEFLQTVGAHEKAHVDALSATIEDLGGTPVMEAEYDFGYETASEFIATAKALENTGVSAYAGAAPAIVNNEILQAAAGIHSVEARHASFLNLVNDDSPFPAGVDEARSVAEVVDIAGQFITSDVSLPDGLTDDEEPEQDRKADNDVSDVDVLNYALTLEHLENAFYRDGLENFSDDELMSANVLSDYDDGLTMKVPDHLATVGAHEAAHVDAISQTVSDLGGTPVEEATYDFGYETASEFLAVAQALENTGVAAYAGAAGTVAADAVFSAAIGIHSVEARHAAFLNELNVESPFPNGVDEPMTMSEVTEVAGQFIVEE</sequence>
<evidence type="ECO:0000256" key="1">
    <source>
        <dbReference type="SAM" id="MobiDB-lite"/>
    </source>
</evidence>
<dbReference type="Proteomes" id="UP001596201">
    <property type="component" value="Unassembled WGS sequence"/>
</dbReference>
<dbReference type="PANTHER" id="PTHR31694:SF26">
    <property type="entry name" value="OS05G0151100 PROTEIN"/>
    <property type="match status" value="1"/>
</dbReference>
<gene>
    <name evidence="2" type="ORF">ACFPJ5_15570</name>
</gene>
<dbReference type="RefSeq" id="WP_227230626.1">
    <property type="nucleotide sequence ID" value="NZ_JAJCVJ010000002.1"/>
</dbReference>
<dbReference type="InterPro" id="IPR012347">
    <property type="entry name" value="Ferritin-like"/>
</dbReference>
<feature type="region of interest" description="Disordered" evidence="1">
    <location>
        <begin position="73"/>
        <end position="110"/>
    </location>
</feature>
<dbReference type="SUPFAM" id="SSF47240">
    <property type="entry name" value="Ferritin-like"/>
    <property type="match status" value="2"/>
</dbReference>
<protein>
    <submittedName>
        <fullName evidence="2">Ferritin-like domain-containing protein</fullName>
    </submittedName>
</protein>
<feature type="region of interest" description="Disordered" evidence="1">
    <location>
        <begin position="1"/>
        <end position="55"/>
    </location>
</feature>
<reference evidence="2 3" key="1">
    <citation type="journal article" date="2019" name="Int. J. Syst. Evol. Microbiol.">
        <title>The Global Catalogue of Microorganisms (GCM) 10K type strain sequencing project: providing services to taxonomists for standard genome sequencing and annotation.</title>
        <authorList>
            <consortium name="The Broad Institute Genomics Platform"/>
            <consortium name="The Broad Institute Genome Sequencing Center for Infectious Disease"/>
            <person name="Wu L."/>
            <person name="Ma J."/>
        </authorList>
    </citation>
    <scope>NUCLEOTIDE SEQUENCE [LARGE SCALE GENOMIC DNA]</scope>
    <source>
        <strain evidence="2 3">CGMCC 1.12237</strain>
    </source>
</reference>
<dbReference type="InterPro" id="IPR009078">
    <property type="entry name" value="Ferritin-like_SF"/>
</dbReference>
<feature type="compositionally biased region" description="Low complexity" evidence="1">
    <location>
        <begin position="81"/>
        <end position="97"/>
    </location>
</feature>
<accession>A0ABD5REG5</accession>
<comment type="caution">
    <text evidence="2">The sequence shown here is derived from an EMBL/GenBank/DDBJ whole genome shotgun (WGS) entry which is preliminary data.</text>
</comment>
<dbReference type="AlphaFoldDB" id="A0ABD5REG5"/>
<feature type="compositionally biased region" description="Basic and acidic residues" evidence="1">
    <location>
        <begin position="17"/>
        <end position="37"/>
    </location>
</feature>
<dbReference type="Pfam" id="PF13668">
    <property type="entry name" value="Ferritin_2"/>
    <property type="match status" value="2"/>
</dbReference>
<dbReference type="PANTHER" id="PTHR31694">
    <property type="entry name" value="DESICCATION-LIKE PROTEIN"/>
    <property type="match status" value="1"/>
</dbReference>
<feature type="region of interest" description="Disordered" evidence="1">
    <location>
        <begin position="282"/>
        <end position="303"/>
    </location>
</feature>
<proteinExistence type="predicted"/>